<organism evidence="1 2">
    <name type="scientific">Aspergillus phoenicis ATCC 13157</name>
    <dbReference type="NCBI Taxonomy" id="1353007"/>
    <lineage>
        <taxon>Eukaryota</taxon>
        <taxon>Fungi</taxon>
        <taxon>Dikarya</taxon>
        <taxon>Ascomycota</taxon>
        <taxon>Pezizomycotina</taxon>
        <taxon>Eurotiomycetes</taxon>
        <taxon>Eurotiomycetidae</taxon>
        <taxon>Eurotiales</taxon>
        <taxon>Aspergillaceae</taxon>
        <taxon>Aspergillus</taxon>
    </lineage>
</organism>
<dbReference type="Proteomes" id="UP000254937">
    <property type="component" value="Unassembled WGS sequence"/>
</dbReference>
<proteinExistence type="predicted"/>
<name>A0A370P9N6_ASPPH</name>
<dbReference type="EMBL" id="KZ851863">
    <property type="protein sequence ID" value="RDK38881.1"/>
    <property type="molecule type" value="Genomic_DNA"/>
</dbReference>
<keyword evidence="2" id="KW-1185">Reference proteome</keyword>
<evidence type="ECO:0008006" key="3">
    <source>
        <dbReference type="Google" id="ProtNLM"/>
    </source>
</evidence>
<dbReference type="InterPro" id="IPR032675">
    <property type="entry name" value="LRR_dom_sf"/>
</dbReference>
<protein>
    <recommendedName>
        <fullName evidence="3">F-box domain-containing protein</fullName>
    </recommendedName>
</protein>
<dbReference type="AlphaFoldDB" id="A0A370P9N6"/>
<gene>
    <name evidence="1" type="ORF">M752DRAFT_306906</name>
</gene>
<dbReference type="Gene3D" id="3.80.10.10">
    <property type="entry name" value="Ribonuclease Inhibitor"/>
    <property type="match status" value="1"/>
</dbReference>
<reference evidence="1 2" key="1">
    <citation type="submission" date="2018-07" db="EMBL/GenBank/DDBJ databases">
        <title>Section-level genome sequencing of Aspergillus section Nigri to investigate inter- and intra-species variation.</title>
        <authorList>
            <consortium name="DOE Joint Genome Institute"/>
            <person name="Vesth T.C."/>
            <person name="Nybo J.L."/>
            <person name="Theobald S."/>
            <person name="Frisvad J.C."/>
            <person name="Larsen T.O."/>
            <person name="Nielsen K.F."/>
            <person name="Hoof J.B."/>
            <person name="Brandl J."/>
            <person name="Salamov A."/>
            <person name="Riley R."/>
            <person name="Gladden J.M."/>
            <person name="Phatale P."/>
            <person name="Nielsen M.T."/>
            <person name="Lyhne E.K."/>
            <person name="Kogle M.E."/>
            <person name="Strasser K."/>
            <person name="McDonnell E."/>
            <person name="Barry K."/>
            <person name="Clum A."/>
            <person name="Chen C."/>
            <person name="Nolan M."/>
            <person name="Sandor L."/>
            <person name="Kuo A."/>
            <person name="Lipzen A."/>
            <person name="Hainaut M."/>
            <person name="Drula E."/>
            <person name="Tsang A."/>
            <person name="Magnuson J.K."/>
            <person name="Henrissat B."/>
            <person name="Wiebenga A."/>
            <person name="Simmons B.A."/>
            <person name="Makela M.R."/>
            <person name="De vries R.P."/>
            <person name="Grigoriev I.V."/>
            <person name="Mortensen U.H."/>
            <person name="Baker S.E."/>
            <person name="Andersen M.R."/>
        </authorList>
    </citation>
    <scope>NUCLEOTIDE SEQUENCE [LARGE SCALE GENOMIC DNA]</scope>
    <source>
        <strain evidence="1 2">ATCC 13157</strain>
    </source>
</reference>
<evidence type="ECO:0000313" key="1">
    <source>
        <dbReference type="EMBL" id="RDK38881.1"/>
    </source>
</evidence>
<sequence>MLDTLPLELLNMILSNVSSESVLGITSHRDLKQICEVCTRLWDCATPHLYRCLVFTAAEPSFAELTAAVKSIPTRYAKHIRGVELRMPIHHRACSHCRRCDEMWLVEDDASVPEELLCDYFEGIDDELFLDDQLRSFRWNLGQCIPNITLSSNEFSLLRKQRKIESLVIHTDVYCDDGVGSVDLVQFPDLRSLSWKGLNKYSDFECLKDCIRAHGNRLVSLTLDLVDWYRAKDIWTDGFRRQSDEAMPDNFLVQRIMNPEAEDEKVILQSLEYLDLSAISFENADIDMPVLFNTENLRTLKLRKCIGPLKWLELVSSSGKMTELKSFELVLTNSGPINTMKAICNFIERAPKLEILCLMLRRPINWESLISTICRCSSLTRLVMHSLADEGNQVLGGEDHKASQLQVLQARPLCKLLHIRAAGEAMLDMYYLNICHSSYQPFAIDKFAEWAFSADGLPKLTVLAWGDFSHEGHYSEYNVLLCRSETGYRRLNPSDISLWDLVNDNMDMLAACPFAELTDLLSDDYI</sequence>
<accession>A0A370P9N6</accession>
<dbReference type="SUPFAM" id="SSF52047">
    <property type="entry name" value="RNI-like"/>
    <property type="match status" value="1"/>
</dbReference>
<evidence type="ECO:0000313" key="2">
    <source>
        <dbReference type="Proteomes" id="UP000254937"/>
    </source>
</evidence>